<dbReference type="InterPro" id="IPR011600">
    <property type="entry name" value="Pept_C14_caspase"/>
</dbReference>
<evidence type="ECO:0000313" key="3">
    <source>
        <dbReference type="Proteomes" id="UP000604661"/>
    </source>
</evidence>
<dbReference type="InterPro" id="IPR029030">
    <property type="entry name" value="Caspase-like_dom_sf"/>
</dbReference>
<proteinExistence type="predicted"/>
<dbReference type="Proteomes" id="UP000604661">
    <property type="component" value="Unassembled WGS sequence"/>
</dbReference>
<dbReference type="SUPFAM" id="SSF52129">
    <property type="entry name" value="Caspase-like"/>
    <property type="match status" value="1"/>
</dbReference>
<protein>
    <submittedName>
        <fullName evidence="2">Caspase family protein</fullName>
    </submittedName>
</protein>
<name>A0ABR8EZT8_NOSLI</name>
<dbReference type="PANTHER" id="PTHR48104:SF30">
    <property type="entry name" value="METACASPASE-1"/>
    <property type="match status" value="1"/>
</dbReference>
<organism evidence="2 3">
    <name type="scientific">Nostoc linckia FACHB-391</name>
    <dbReference type="NCBI Taxonomy" id="2692906"/>
    <lineage>
        <taxon>Bacteria</taxon>
        <taxon>Bacillati</taxon>
        <taxon>Cyanobacteriota</taxon>
        <taxon>Cyanophyceae</taxon>
        <taxon>Nostocales</taxon>
        <taxon>Nostocaceae</taxon>
        <taxon>Nostoc</taxon>
    </lineage>
</organism>
<dbReference type="Gene3D" id="3.40.50.1460">
    <property type="match status" value="1"/>
</dbReference>
<sequence>MPKRKALIVGINTYKTSVNNLPSCVNDSNHFSNLLIDSYGFSDIRKLQDTDATLNHLLADLKWLFQDPNPDDHLVFYYSGHGYQTLKDGVLKECLVTSDEQFFFGDGLSQLTQSLPSGILSIVLDSCFSGGMDKAFFISQPGEEPAKIKSWFPPANELSKSLAAELDSNVDYQPFGQPVIQTLLSFRDLVESGTLKSLTLAKNDQQVNGLLMSACKADEKAAASTSQTLGLSAFTFGLLQSISSITTKISNNNLLNATKQKVQDIGLTQTPLLIEPVKPQGLGTLSFITFEPADKSFVVFSQPITSATQSFAVSLDKQDVYHKLTEGIGYPKAIGYSIKTLKELLSDLQAVNYQWLTYNSGEIGSWSADINGQQWGTTLCVIQPGADQAYPTIIEELSKAIQVAQQVDILINPYTSEAVEKLTLRLSEALSVSMKIFSMLTDI</sequence>
<feature type="domain" description="Peptidase C14 caspase" evidence="1">
    <location>
        <begin position="3"/>
        <end position="272"/>
    </location>
</feature>
<keyword evidence="3" id="KW-1185">Reference proteome</keyword>
<evidence type="ECO:0000313" key="2">
    <source>
        <dbReference type="EMBL" id="MBD2562718.1"/>
    </source>
</evidence>
<dbReference type="Pfam" id="PF00656">
    <property type="entry name" value="Peptidase_C14"/>
    <property type="match status" value="1"/>
</dbReference>
<comment type="caution">
    <text evidence="2">The sequence shown here is derived from an EMBL/GenBank/DDBJ whole genome shotgun (WGS) entry which is preliminary data.</text>
</comment>
<reference evidence="2 3" key="1">
    <citation type="journal article" date="2020" name="ISME J.">
        <title>Comparative genomics reveals insights into cyanobacterial evolution and habitat adaptation.</title>
        <authorList>
            <person name="Chen M.Y."/>
            <person name="Teng W.K."/>
            <person name="Zhao L."/>
            <person name="Hu C.X."/>
            <person name="Zhou Y.K."/>
            <person name="Han B.P."/>
            <person name="Song L.R."/>
            <person name="Shu W.S."/>
        </authorList>
    </citation>
    <scope>NUCLEOTIDE SEQUENCE [LARGE SCALE GENOMIC DNA]</scope>
    <source>
        <strain evidence="2 3">FACHB-391</strain>
    </source>
</reference>
<evidence type="ECO:0000259" key="1">
    <source>
        <dbReference type="Pfam" id="PF00656"/>
    </source>
</evidence>
<gene>
    <name evidence="2" type="ORF">H6G95_19285</name>
</gene>
<dbReference type="EMBL" id="JACJTE010000021">
    <property type="protein sequence ID" value="MBD2562718.1"/>
    <property type="molecule type" value="Genomic_DNA"/>
</dbReference>
<accession>A0ABR8EZT8</accession>
<dbReference type="InterPro" id="IPR050452">
    <property type="entry name" value="Metacaspase"/>
</dbReference>
<dbReference type="PANTHER" id="PTHR48104">
    <property type="entry name" value="METACASPASE-4"/>
    <property type="match status" value="1"/>
</dbReference>
<dbReference type="RefSeq" id="WP_190895261.1">
    <property type="nucleotide sequence ID" value="NZ_JACJTE010000021.1"/>
</dbReference>